<evidence type="ECO:0000313" key="3">
    <source>
        <dbReference type="Proteomes" id="UP001196870"/>
    </source>
</evidence>
<dbReference type="PANTHER" id="PTHR48228:SF5">
    <property type="entry name" value="ALPHA-METHYLACYL-COA RACEMASE"/>
    <property type="match status" value="1"/>
</dbReference>
<evidence type="ECO:0000313" key="2">
    <source>
        <dbReference type="EMBL" id="MBR0662977.1"/>
    </source>
</evidence>
<dbReference type="PANTHER" id="PTHR48228">
    <property type="entry name" value="SUCCINYL-COA--D-CITRAMALATE COA-TRANSFERASE"/>
    <property type="match status" value="1"/>
</dbReference>
<dbReference type="InterPro" id="IPR050509">
    <property type="entry name" value="CoA-transferase_III"/>
</dbReference>
<dbReference type="Gene3D" id="3.30.1540.10">
    <property type="entry name" value="formyl-coa transferase, domain 3"/>
    <property type="match status" value="1"/>
</dbReference>
<organism evidence="2 3">
    <name type="scientific">Plastoroseomonas hellenica</name>
    <dbReference type="NCBI Taxonomy" id="2687306"/>
    <lineage>
        <taxon>Bacteria</taxon>
        <taxon>Pseudomonadati</taxon>
        <taxon>Pseudomonadota</taxon>
        <taxon>Alphaproteobacteria</taxon>
        <taxon>Acetobacterales</taxon>
        <taxon>Acetobacteraceae</taxon>
        <taxon>Plastoroseomonas</taxon>
    </lineage>
</organism>
<dbReference type="InterPro" id="IPR023606">
    <property type="entry name" value="CoA-Trfase_III_dom_1_sf"/>
</dbReference>
<dbReference type="EMBL" id="JAAGBB010000001">
    <property type="protein sequence ID" value="MBR0662977.1"/>
    <property type="molecule type" value="Genomic_DNA"/>
</dbReference>
<name>A0ABS5ERQ6_9PROT</name>
<dbReference type="Gene3D" id="3.40.50.10540">
    <property type="entry name" value="Crotonobetainyl-coa:carnitine coa-transferase, domain 1"/>
    <property type="match status" value="1"/>
</dbReference>
<accession>A0ABS5ERQ6</accession>
<proteinExistence type="predicted"/>
<reference evidence="3" key="1">
    <citation type="journal article" date="2021" name="Syst. Appl. Microbiol.">
        <title>Roseomonas hellenica sp. nov., isolated from roots of wild-growing Alkanna tinctoria.</title>
        <authorList>
            <person name="Rat A."/>
            <person name="Naranjo H.D."/>
            <person name="Lebbe L."/>
            <person name="Cnockaert M."/>
            <person name="Krigas N."/>
            <person name="Grigoriadou K."/>
            <person name="Maloupa E."/>
            <person name="Willems A."/>
        </authorList>
    </citation>
    <scope>NUCLEOTIDE SEQUENCE [LARGE SCALE GENOMIC DNA]</scope>
    <source>
        <strain evidence="3">LMG 31523</strain>
    </source>
</reference>
<dbReference type="InterPro" id="IPR044855">
    <property type="entry name" value="CoA-Trfase_III_dom3_sf"/>
</dbReference>
<protein>
    <submittedName>
        <fullName evidence="2">CoA transferase</fullName>
    </submittedName>
</protein>
<comment type="caution">
    <text evidence="2">The sequence shown here is derived from an EMBL/GenBank/DDBJ whole genome shotgun (WGS) entry which is preliminary data.</text>
</comment>
<dbReference type="Proteomes" id="UP001196870">
    <property type="component" value="Unassembled WGS sequence"/>
</dbReference>
<dbReference type="GO" id="GO:0016740">
    <property type="term" value="F:transferase activity"/>
    <property type="evidence" value="ECO:0007669"/>
    <property type="project" value="UniProtKB-KW"/>
</dbReference>
<dbReference type="SUPFAM" id="SSF89796">
    <property type="entry name" value="CoA-transferase family III (CaiB/BaiF)"/>
    <property type="match status" value="1"/>
</dbReference>
<evidence type="ECO:0000256" key="1">
    <source>
        <dbReference type="SAM" id="MobiDB-lite"/>
    </source>
</evidence>
<keyword evidence="2" id="KW-0808">Transferase</keyword>
<dbReference type="InterPro" id="IPR003673">
    <property type="entry name" value="CoA-Trfase_fam_III"/>
</dbReference>
<dbReference type="RefSeq" id="WP_211850567.1">
    <property type="nucleotide sequence ID" value="NZ_JAAGBB010000001.1"/>
</dbReference>
<dbReference type="Pfam" id="PF02515">
    <property type="entry name" value="CoA_transf_3"/>
    <property type="match status" value="1"/>
</dbReference>
<gene>
    <name evidence="2" type="ORF">GXW71_01290</name>
</gene>
<feature type="region of interest" description="Disordered" evidence="1">
    <location>
        <begin position="330"/>
        <end position="351"/>
    </location>
</feature>
<sequence length="382" mass="39872">MGPLAGLRVLEFAGLGPGPFCAMLLADLGAEVLRIDRADAPPGHRAEVLKRGRRSVAIDLKSPQGAAAALRLVDRADALIEGFHPGVMERMGLGPEPCLARNPRLAYGRMTGWGQDGPLAPTAGHDINYIALTGALWATGRADDPPPPPLNLVGDFGGGGMLLAVGLLAAILNARATGRGQVVDAAMTDGSALLMAMFQGMAAQGRWRNARGANLLDGAAPFYDSYRCSDGRHVAVGAIEPTFFAALLAGLGLDPARFAERMDPARWPVLKAEIAAAFAIRTRDDWAAAFAGSDACVTPVLDLDEAPAHPHNRARGTFVTRDGVVQAAPAPRFSETPAALDRPPPHAGEHTDAALADWGFSASEITDLHVAGAIRARSEGAF</sequence>
<keyword evidence="3" id="KW-1185">Reference proteome</keyword>